<evidence type="ECO:0008006" key="4">
    <source>
        <dbReference type="Google" id="ProtNLM"/>
    </source>
</evidence>
<keyword evidence="1" id="KW-0812">Transmembrane</keyword>
<dbReference type="RefSeq" id="WP_105093324.1">
    <property type="nucleotide sequence ID" value="NZ_PPDF01000012.1"/>
</dbReference>
<dbReference type="Proteomes" id="UP000238877">
    <property type="component" value="Unassembled WGS sequence"/>
</dbReference>
<protein>
    <recommendedName>
        <fullName evidence="4">Prepilin-type cleavage/methylation domain-containing protein</fullName>
    </recommendedName>
</protein>
<evidence type="ECO:0000313" key="3">
    <source>
        <dbReference type="Proteomes" id="UP000238877"/>
    </source>
</evidence>
<evidence type="ECO:0000313" key="2">
    <source>
        <dbReference type="EMBL" id="PQL24986.1"/>
    </source>
</evidence>
<sequence length="154" mass="17590">MVFDTTHTNHCNGSILVEWIIAISIVISLVAMGVSSIVTMPSRHELNRSTEEVVLAIKKAQLWSMLGHRDDRMAQGEFILKKHSYSIQEGLMLHHVEMELPQHIESAHTMKRVYFSAYGLPYDGTEFILQDTQTGATNRIWIAVQTGRVRWEIL</sequence>
<accession>A0A2S7ZP03</accession>
<feature type="transmembrane region" description="Helical" evidence="1">
    <location>
        <begin position="20"/>
        <end position="40"/>
    </location>
</feature>
<dbReference type="EMBL" id="PPDF01000012">
    <property type="protein sequence ID" value="PQL24986.1"/>
    <property type="molecule type" value="Genomic_DNA"/>
</dbReference>
<evidence type="ECO:0000256" key="1">
    <source>
        <dbReference type="SAM" id="Phobius"/>
    </source>
</evidence>
<reference evidence="2 3" key="1">
    <citation type="submission" date="2018-01" db="EMBL/GenBank/DDBJ databases">
        <title>Draft genome sequences of clinical isolates and type strains of oral Veillonella including Veillonella infantum sp., nov.</title>
        <authorList>
            <person name="Mashima I."/>
            <person name="Liao Y.-C."/>
            <person name="Sabharwal A."/>
            <person name="Haase E.M."/>
            <person name="Nakazawa F."/>
            <person name="Scannapieco F.A."/>
        </authorList>
    </citation>
    <scope>NUCLEOTIDE SEQUENCE [LARGE SCALE GENOMIC DNA]</scope>
    <source>
        <strain evidence="2 3">Y6</strain>
    </source>
</reference>
<keyword evidence="1" id="KW-1133">Transmembrane helix</keyword>
<name>A0A2S7ZP03_9FIRM</name>
<dbReference type="STRING" id="1110546.GCA_001078375_01238"/>
<keyword evidence="1" id="KW-0472">Membrane</keyword>
<gene>
    <name evidence="2" type="ORF">VTHSUH11_08385</name>
</gene>
<proteinExistence type="predicted"/>
<dbReference type="AlphaFoldDB" id="A0A2S7ZP03"/>
<organism evidence="2 3">
    <name type="scientific">Veillonella tobetsuensis</name>
    <dbReference type="NCBI Taxonomy" id="1110546"/>
    <lineage>
        <taxon>Bacteria</taxon>
        <taxon>Bacillati</taxon>
        <taxon>Bacillota</taxon>
        <taxon>Negativicutes</taxon>
        <taxon>Veillonellales</taxon>
        <taxon>Veillonellaceae</taxon>
        <taxon>Veillonella</taxon>
    </lineage>
</organism>
<comment type="caution">
    <text evidence="2">The sequence shown here is derived from an EMBL/GenBank/DDBJ whole genome shotgun (WGS) entry which is preliminary data.</text>
</comment>